<keyword evidence="2" id="KW-1133">Transmembrane helix</keyword>
<evidence type="ECO:0008006" key="5">
    <source>
        <dbReference type="Google" id="ProtNLM"/>
    </source>
</evidence>
<feature type="transmembrane region" description="Helical" evidence="2">
    <location>
        <begin position="76"/>
        <end position="97"/>
    </location>
</feature>
<proteinExistence type="predicted"/>
<name>A0ABW5Y3S1_9BACL</name>
<protein>
    <recommendedName>
        <fullName evidence="5">Hemolysin XhlA</fullName>
    </recommendedName>
</protein>
<keyword evidence="4" id="KW-1185">Reference proteome</keyword>
<evidence type="ECO:0000256" key="1">
    <source>
        <dbReference type="SAM" id="Coils"/>
    </source>
</evidence>
<evidence type="ECO:0000313" key="4">
    <source>
        <dbReference type="Proteomes" id="UP001597568"/>
    </source>
</evidence>
<accession>A0ABW5Y3S1</accession>
<keyword evidence="2" id="KW-0812">Transmembrane</keyword>
<evidence type="ECO:0000313" key="3">
    <source>
        <dbReference type="EMBL" id="MFD2869901.1"/>
    </source>
</evidence>
<comment type="caution">
    <text evidence="3">The sequence shown here is derived from an EMBL/GenBank/DDBJ whole genome shotgun (WGS) entry which is preliminary data.</text>
</comment>
<gene>
    <name evidence="3" type="ORF">ACFSY7_15515</name>
</gene>
<dbReference type="Proteomes" id="UP001597568">
    <property type="component" value="Unassembled WGS sequence"/>
</dbReference>
<reference evidence="4" key="1">
    <citation type="journal article" date="2019" name="Int. J. Syst. Evol. Microbiol.">
        <title>The Global Catalogue of Microorganisms (GCM) 10K type strain sequencing project: providing services to taxonomists for standard genome sequencing and annotation.</title>
        <authorList>
            <consortium name="The Broad Institute Genomics Platform"/>
            <consortium name="The Broad Institute Genome Sequencing Center for Infectious Disease"/>
            <person name="Wu L."/>
            <person name="Ma J."/>
        </authorList>
    </citation>
    <scope>NUCLEOTIDE SEQUENCE [LARGE SCALE GENOMIC DNA]</scope>
    <source>
        <strain evidence="4">KCTC 33522</strain>
    </source>
</reference>
<feature type="coiled-coil region" evidence="1">
    <location>
        <begin position="28"/>
        <end position="62"/>
    </location>
</feature>
<organism evidence="3 4">
    <name type="scientific">Kurthia populi</name>
    <dbReference type="NCBI Taxonomy" id="1562132"/>
    <lineage>
        <taxon>Bacteria</taxon>
        <taxon>Bacillati</taxon>
        <taxon>Bacillota</taxon>
        <taxon>Bacilli</taxon>
        <taxon>Bacillales</taxon>
        <taxon>Caryophanaceae</taxon>
        <taxon>Kurthia</taxon>
    </lineage>
</organism>
<sequence>MVKMKKSRCHMAEEKTVMLEVFEKLGSLDAKLDNINQLRNTAQRAETKADLAQDIAEEARASSKSAHHRIDRHDKIVFWAGTSIIGSVIVAIMAIVLGQ</sequence>
<dbReference type="EMBL" id="JBHUOR010000130">
    <property type="protein sequence ID" value="MFD2869901.1"/>
    <property type="molecule type" value="Genomic_DNA"/>
</dbReference>
<dbReference type="RefSeq" id="WP_380148557.1">
    <property type="nucleotide sequence ID" value="NZ_JBHUOR010000130.1"/>
</dbReference>
<keyword evidence="1" id="KW-0175">Coiled coil</keyword>
<evidence type="ECO:0000256" key="2">
    <source>
        <dbReference type="SAM" id="Phobius"/>
    </source>
</evidence>
<keyword evidence="2" id="KW-0472">Membrane</keyword>